<keyword evidence="4" id="KW-1185">Reference proteome</keyword>
<comment type="caution">
    <text evidence="3">The sequence shown here is derived from an EMBL/GenBank/DDBJ whole genome shotgun (WGS) entry which is preliminary data.</text>
</comment>
<evidence type="ECO:0000256" key="1">
    <source>
        <dbReference type="ARBA" id="ARBA00006484"/>
    </source>
</evidence>
<evidence type="ECO:0000256" key="2">
    <source>
        <dbReference type="ARBA" id="ARBA00023002"/>
    </source>
</evidence>
<dbReference type="SUPFAM" id="SSF51735">
    <property type="entry name" value="NAD(P)-binding Rossmann-fold domains"/>
    <property type="match status" value="1"/>
</dbReference>
<dbReference type="Pfam" id="PF13561">
    <property type="entry name" value="adh_short_C2"/>
    <property type="match status" value="1"/>
</dbReference>
<dbReference type="PRINTS" id="PR00080">
    <property type="entry name" value="SDRFAMILY"/>
</dbReference>
<sequence>DQENHVKGRANTSKSGIGKAVALAFSRYGVRQFALLDLNQDALDKTYQELKLENPDNQAILLPADTSDENAVQNAIEQTAERFKTINYGINSAGIGSQPIHTHEHSLQDWQKVINIDQTGIWICQKHLLQQMLKQEPRGDREGRGTIVNVSSMYGHIAAPAHIPLTPYTAAKHAVIGLTKADAKVYAPKGIRINAICPGYVDTPLIAGAVQLGVMKDEFEKTPAGRPATGEEVADSIAFLSSPMSSFIYGVGLTVDGGYSL</sequence>
<evidence type="ECO:0000313" key="3">
    <source>
        <dbReference type="EMBL" id="KAJ5172913.1"/>
    </source>
</evidence>
<dbReference type="InterPro" id="IPR002347">
    <property type="entry name" value="SDR_fam"/>
</dbReference>
<dbReference type="CDD" id="cd05233">
    <property type="entry name" value="SDR_c"/>
    <property type="match status" value="1"/>
</dbReference>
<dbReference type="AlphaFoldDB" id="A0A9W9LS70"/>
<evidence type="ECO:0000313" key="4">
    <source>
        <dbReference type="Proteomes" id="UP001146351"/>
    </source>
</evidence>
<dbReference type="EMBL" id="JAPQKO010000003">
    <property type="protein sequence ID" value="KAJ5172913.1"/>
    <property type="molecule type" value="Genomic_DNA"/>
</dbReference>
<proteinExistence type="inferred from homology"/>
<accession>A0A9W9LS70</accession>
<name>A0A9W9LS70_9EURO</name>
<dbReference type="InterPro" id="IPR036291">
    <property type="entry name" value="NAD(P)-bd_dom_sf"/>
</dbReference>
<gene>
    <name evidence="3" type="ORF">N7492_005506</name>
</gene>
<keyword evidence="2" id="KW-0560">Oxidoreductase</keyword>
<reference evidence="3" key="2">
    <citation type="journal article" date="2023" name="IMA Fungus">
        <title>Comparative genomic study of the Penicillium genus elucidates a diverse pangenome and 15 lateral gene transfer events.</title>
        <authorList>
            <person name="Petersen C."/>
            <person name="Sorensen T."/>
            <person name="Nielsen M.R."/>
            <person name="Sondergaard T.E."/>
            <person name="Sorensen J.L."/>
            <person name="Fitzpatrick D.A."/>
            <person name="Frisvad J.C."/>
            <person name="Nielsen K.L."/>
        </authorList>
    </citation>
    <scope>NUCLEOTIDE SEQUENCE</scope>
    <source>
        <strain evidence="3">IBT 21917</strain>
    </source>
</reference>
<feature type="non-terminal residue" evidence="3">
    <location>
        <position position="1"/>
    </location>
</feature>
<dbReference type="Gene3D" id="3.40.50.720">
    <property type="entry name" value="NAD(P)-binding Rossmann-like Domain"/>
    <property type="match status" value="1"/>
</dbReference>
<dbReference type="Proteomes" id="UP001146351">
    <property type="component" value="Unassembled WGS sequence"/>
</dbReference>
<dbReference type="PRINTS" id="PR00081">
    <property type="entry name" value="GDHRDH"/>
</dbReference>
<dbReference type="OrthoDB" id="5840532at2759"/>
<dbReference type="GO" id="GO:0016491">
    <property type="term" value="F:oxidoreductase activity"/>
    <property type="evidence" value="ECO:0007669"/>
    <property type="project" value="UniProtKB-KW"/>
</dbReference>
<dbReference type="PANTHER" id="PTHR24321:SF12">
    <property type="entry name" value="SHORT-CHAIN DEHYDROGENASE_REDUCTASE FAMILY, PUTATIVE (AFU_ORTHOLOGUE AFUA_5G14340)-RELATED"/>
    <property type="match status" value="1"/>
</dbReference>
<organism evidence="3 4">
    <name type="scientific">Penicillium capsulatum</name>
    <dbReference type="NCBI Taxonomy" id="69766"/>
    <lineage>
        <taxon>Eukaryota</taxon>
        <taxon>Fungi</taxon>
        <taxon>Dikarya</taxon>
        <taxon>Ascomycota</taxon>
        <taxon>Pezizomycotina</taxon>
        <taxon>Eurotiomycetes</taxon>
        <taxon>Eurotiomycetidae</taxon>
        <taxon>Eurotiales</taxon>
        <taxon>Aspergillaceae</taxon>
        <taxon>Penicillium</taxon>
    </lineage>
</organism>
<comment type="similarity">
    <text evidence="1">Belongs to the short-chain dehydrogenases/reductases (SDR) family.</text>
</comment>
<dbReference type="PANTHER" id="PTHR24321">
    <property type="entry name" value="DEHYDROGENASES, SHORT CHAIN"/>
    <property type="match status" value="1"/>
</dbReference>
<reference evidence="3" key="1">
    <citation type="submission" date="2022-11" db="EMBL/GenBank/DDBJ databases">
        <authorList>
            <person name="Petersen C."/>
        </authorList>
    </citation>
    <scope>NUCLEOTIDE SEQUENCE</scope>
    <source>
        <strain evidence="3">IBT 21917</strain>
    </source>
</reference>
<protein>
    <submittedName>
        <fullName evidence="3">Short chain dehydrogenase/reductase family oxidoreductase</fullName>
    </submittedName>
</protein>